<accession>A0A0F9B7F7</accession>
<proteinExistence type="predicted"/>
<dbReference type="AlphaFoldDB" id="A0A0F9B7F7"/>
<evidence type="ECO:0000256" key="1">
    <source>
        <dbReference type="SAM" id="Coils"/>
    </source>
</evidence>
<dbReference type="EMBL" id="LAZR01039096">
    <property type="protein sequence ID" value="KKL17854.1"/>
    <property type="molecule type" value="Genomic_DNA"/>
</dbReference>
<feature type="coiled-coil region" evidence="1">
    <location>
        <begin position="55"/>
        <end position="82"/>
    </location>
</feature>
<evidence type="ECO:0000313" key="2">
    <source>
        <dbReference type="EMBL" id="KKL17854.1"/>
    </source>
</evidence>
<sequence>GSKRARIIGKATRLDMVITSQMNCKKELDKAGRGADEAISALVTVEAGLEDIPDYESLEGSLNEVEDSLNTIEKSILRAEKIQKLAAHSRKPRLGSRPNSASSNTIGWPVSILETCGQRPSWSGWSPSCAPRLTWR</sequence>
<organism evidence="2">
    <name type="scientific">marine sediment metagenome</name>
    <dbReference type="NCBI Taxonomy" id="412755"/>
    <lineage>
        <taxon>unclassified sequences</taxon>
        <taxon>metagenomes</taxon>
        <taxon>ecological metagenomes</taxon>
    </lineage>
</organism>
<comment type="caution">
    <text evidence="2">The sequence shown here is derived from an EMBL/GenBank/DDBJ whole genome shotgun (WGS) entry which is preliminary data.</text>
</comment>
<keyword evidence="1" id="KW-0175">Coiled coil</keyword>
<name>A0A0F9B7F7_9ZZZZ</name>
<feature type="non-terminal residue" evidence="2">
    <location>
        <position position="1"/>
    </location>
</feature>
<reference evidence="2" key="1">
    <citation type="journal article" date="2015" name="Nature">
        <title>Complex archaea that bridge the gap between prokaryotes and eukaryotes.</title>
        <authorList>
            <person name="Spang A."/>
            <person name="Saw J.H."/>
            <person name="Jorgensen S.L."/>
            <person name="Zaremba-Niedzwiedzka K."/>
            <person name="Martijn J."/>
            <person name="Lind A.E."/>
            <person name="van Eijk R."/>
            <person name="Schleper C."/>
            <person name="Guy L."/>
            <person name="Ettema T.J."/>
        </authorList>
    </citation>
    <scope>NUCLEOTIDE SEQUENCE</scope>
</reference>
<gene>
    <name evidence="2" type="ORF">LCGC14_2481380</name>
</gene>
<protein>
    <submittedName>
        <fullName evidence="2">Uncharacterized protein</fullName>
    </submittedName>
</protein>